<feature type="transmembrane region" description="Helical" evidence="10">
    <location>
        <begin position="242"/>
        <end position="264"/>
    </location>
</feature>
<protein>
    <recommendedName>
        <fullName evidence="2">cyclic-guanylate-specific phosphodiesterase</fullName>
        <ecNumber evidence="2">3.1.4.52</ecNumber>
    </recommendedName>
</protein>
<dbReference type="PANTHER" id="PTHR33121:SF73">
    <property type="entry name" value="CYCLIC DI-GMP PHOSPHODIESTERASE PDEN-RELATED"/>
    <property type="match status" value="1"/>
</dbReference>
<evidence type="ECO:0000256" key="9">
    <source>
        <dbReference type="ARBA" id="ARBA00034290"/>
    </source>
</evidence>
<name>A0A1V9DFV2_9GAMM</name>
<dbReference type="Gene3D" id="3.20.20.450">
    <property type="entry name" value="EAL domain"/>
    <property type="match status" value="1"/>
</dbReference>
<dbReference type="InterPro" id="IPR024744">
    <property type="entry name" value="CSS-motif_dom"/>
</dbReference>
<dbReference type="AlphaFoldDB" id="A0A1V9DFV2"/>
<comment type="catalytic activity">
    <reaction evidence="9">
        <text>3',3'-c-di-GMP + H2O = 5'-phosphoguanylyl(3'-&gt;5')guanosine + H(+)</text>
        <dbReference type="Rhea" id="RHEA:24902"/>
        <dbReference type="ChEBI" id="CHEBI:15377"/>
        <dbReference type="ChEBI" id="CHEBI:15378"/>
        <dbReference type="ChEBI" id="CHEBI:58754"/>
        <dbReference type="ChEBI" id="CHEBI:58805"/>
        <dbReference type="EC" id="3.1.4.52"/>
    </reaction>
</comment>
<keyword evidence="3" id="KW-1003">Cell membrane</keyword>
<keyword evidence="4" id="KW-0973">c-di-GMP</keyword>
<dbReference type="SMART" id="SM00052">
    <property type="entry name" value="EAL"/>
    <property type="match status" value="1"/>
</dbReference>
<dbReference type="Proteomes" id="UP000192769">
    <property type="component" value="Unassembled WGS sequence"/>
</dbReference>
<dbReference type="SUPFAM" id="SSF141868">
    <property type="entry name" value="EAL domain-like"/>
    <property type="match status" value="1"/>
</dbReference>
<dbReference type="InterPro" id="IPR050706">
    <property type="entry name" value="Cyclic-di-GMP_PDE-like"/>
</dbReference>
<feature type="transmembrane region" description="Helical" evidence="10">
    <location>
        <begin position="17"/>
        <end position="41"/>
    </location>
</feature>
<dbReference type="NCBIfam" id="NF007839">
    <property type="entry name" value="PRK10551.1"/>
    <property type="match status" value="1"/>
</dbReference>
<sequence length="526" mass="59021">MPLSRALMRQATYPRRIAWSSAIFGSLFFIVFTLVLLTFTWHKRQHQHQQLLNDSRNALQQSLDALIAHTLDPLLSFTQFDCHAISQELTSRAAFANDLRAILLVREGYAFCSSATGAFYLPLNAISDQTDLSRNRDLRLLSGTPLQPGKPVFALWLRNPQSVQSGVLATVNINLAPYQLLASYHPEISGMALVAQNTALTSWRQSVMANDELPQQPLMQLPLNGYPLQFVLYGDTLSMRDVHLIVLSGILLSLLVGGGCWLLLSLNQRPGKEILLGIKRGEFHVEYQPLISTLSGRAYGLEALLRWTHPSEGMIPPDMFISYAESLNLIIPLTRHLFELVARDAHRLNPYVPAGTHMSLNLSPLHLASESFQQDVKQWIAAMPGNHFNYVFEVTERTMVRDKNAGEIFAWLHQNDIQIAIDDFGTGHSALIYLEKYPFDYLKIDRGFVQSIGTQTLNSPVLDAVLHLAKKLNLKTVAEGVETGEQAAWLVKHGVSHMQGYLFSRPLKPDRLIDYYRSRSLATLAG</sequence>
<evidence type="ECO:0000256" key="7">
    <source>
        <dbReference type="ARBA" id="ARBA00022989"/>
    </source>
</evidence>
<evidence type="ECO:0000256" key="5">
    <source>
        <dbReference type="ARBA" id="ARBA00022692"/>
    </source>
</evidence>
<keyword evidence="13" id="KW-1185">Reference proteome</keyword>
<dbReference type="RefSeq" id="WP_081140429.1">
    <property type="nucleotide sequence ID" value="NZ_MWUE01000022.1"/>
</dbReference>
<dbReference type="EMBL" id="MWUE01000022">
    <property type="protein sequence ID" value="OQP32544.1"/>
    <property type="molecule type" value="Genomic_DNA"/>
</dbReference>
<evidence type="ECO:0000256" key="2">
    <source>
        <dbReference type="ARBA" id="ARBA00012282"/>
    </source>
</evidence>
<feature type="domain" description="EAL" evidence="11">
    <location>
        <begin position="267"/>
        <end position="520"/>
    </location>
</feature>
<evidence type="ECO:0000256" key="1">
    <source>
        <dbReference type="ARBA" id="ARBA00004651"/>
    </source>
</evidence>
<dbReference type="EC" id="3.1.4.52" evidence="2"/>
<evidence type="ECO:0000256" key="10">
    <source>
        <dbReference type="SAM" id="Phobius"/>
    </source>
</evidence>
<evidence type="ECO:0000256" key="4">
    <source>
        <dbReference type="ARBA" id="ARBA00022636"/>
    </source>
</evidence>
<dbReference type="CDD" id="cd01948">
    <property type="entry name" value="EAL"/>
    <property type="match status" value="1"/>
</dbReference>
<proteinExistence type="predicted"/>
<accession>A0A1V9DFV2</accession>
<dbReference type="GO" id="GO:0005886">
    <property type="term" value="C:plasma membrane"/>
    <property type="evidence" value="ECO:0007669"/>
    <property type="project" value="UniProtKB-SubCell"/>
</dbReference>
<dbReference type="InterPro" id="IPR035919">
    <property type="entry name" value="EAL_sf"/>
</dbReference>
<comment type="subcellular location">
    <subcellularLocation>
        <location evidence="1">Cell membrane</location>
        <topology evidence="1">Multi-pass membrane protein</topology>
    </subcellularLocation>
</comment>
<evidence type="ECO:0000313" key="13">
    <source>
        <dbReference type="Proteomes" id="UP000192769"/>
    </source>
</evidence>
<evidence type="ECO:0000256" key="3">
    <source>
        <dbReference type="ARBA" id="ARBA00022475"/>
    </source>
</evidence>
<organism evidence="12 13">
    <name type="scientific">Pantoea latae</name>
    <dbReference type="NCBI Taxonomy" id="1964541"/>
    <lineage>
        <taxon>Bacteria</taxon>
        <taxon>Pseudomonadati</taxon>
        <taxon>Pseudomonadota</taxon>
        <taxon>Gammaproteobacteria</taxon>
        <taxon>Enterobacterales</taxon>
        <taxon>Erwiniaceae</taxon>
        <taxon>Pantoea</taxon>
    </lineage>
</organism>
<dbReference type="GO" id="GO:0071111">
    <property type="term" value="F:cyclic-guanylate-specific phosphodiesterase activity"/>
    <property type="evidence" value="ECO:0007669"/>
    <property type="project" value="UniProtKB-EC"/>
</dbReference>
<dbReference type="PROSITE" id="PS50883">
    <property type="entry name" value="EAL"/>
    <property type="match status" value="1"/>
</dbReference>
<dbReference type="OrthoDB" id="675397at2"/>
<evidence type="ECO:0000259" key="11">
    <source>
        <dbReference type="PROSITE" id="PS50883"/>
    </source>
</evidence>
<evidence type="ECO:0000256" key="6">
    <source>
        <dbReference type="ARBA" id="ARBA00022801"/>
    </source>
</evidence>
<evidence type="ECO:0000313" key="12">
    <source>
        <dbReference type="EMBL" id="OQP32544.1"/>
    </source>
</evidence>
<dbReference type="PANTHER" id="PTHR33121">
    <property type="entry name" value="CYCLIC DI-GMP PHOSPHODIESTERASE PDEF"/>
    <property type="match status" value="1"/>
</dbReference>
<dbReference type="InterPro" id="IPR001633">
    <property type="entry name" value="EAL_dom"/>
</dbReference>
<gene>
    <name evidence="12" type="ORF">B2J69_14855</name>
</gene>
<keyword evidence="5 10" id="KW-0812">Transmembrane</keyword>
<keyword evidence="8 10" id="KW-0472">Membrane</keyword>
<evidence type="ECO:0000256" key="8">
    <source>
        <dbReference type="ARBA" id="ARBA00023136"/>
    </source>
</evidence>
<dbReference type="Pfam" id="PF12792">
    <property type="entry name" value="CSS-motif"/>
    <property type="match status" value="1"/>
</dbReference>
<comment type="caution">
    <text evidence="12">The sequence shown here is derived from an EMBL/GenBank/DDBJ whole genome shotgun (WGS) entry which is preliminary data.</text>
</comment>
<dbReference type="Pfam" id="PF00563">
    <property type="entry name" value="EAL"/>
    <property type="match status" value="1"/>
</dbReference>
<keyword evidence="7 10" id="KW-1133">Transmembrane helix</keyword>
<reference evidence="12 13" key="1">
    <citation type="submission" date="2017-02" db="EMBL/GenBank/DDBJ databases">
        <title>Whole genome shotgun sequence of Pantoea agglomerans strain AS1 isolated from a cycad, Zamia floridana in Central Florida, USA.</title>
        <authorList>
            <person name="Lata P."/>
            <person name="Govindarajan S."/>
            <person name="Qi F."/>
            <person name="Li J.-L."/>
            <person name="Maurya S.K."/>
            <person name="Sahoo M.K."/>
        </authorList>
    </citation>
    <scope>NUCLEOTIDE SEQUENCE [LARGE SCALE GENOMIC DNA]</scope>
    <source>
        <strain evidence="12 13">AS1</strain>
    </source>
</reference>
<keyword evidence="6" id="KW-0378">Hydrolase</keyword>